<sequence>MNRSRYLPQGYSVSPYPPQSYGGIPTTAPPQSMPGMMPTQPLAMAPPNYGSISPQQGMGQSPIPNQFSPNPVWTATFQGPIIEDLIAPPMGIPSASPPINAFPPRMMPMHPGAMPQVQNVFGVRQPLPPQFAGMHMAGPMQGMHPQPTTRMMGTYPPYGVAGHHQPPPPPQQQPIGLGFHHPQQRGFDPSPVLARPTMDTGFPGAAGDAPAPGGMQQMGSPPMGGSPGGNPTMEPLTHEDGSLAGFLSPDLS</sequence>
<gene>
    <name evidence="2" type="ORF">N656DRAFT_92963</name>
</gene>
<reference evidence="2" key="1">
    <citation type="journal article" date="2023" name="Mol. Phylogenet. Evol.">
        <title>Genome-scale phylogeny and comparative genomics of the fungal order Sordariales.</title>
        <authorList>
            <person name="Hensen N."/>
            <person name="Bonometti L."/>
            <person name="Westerberg I."/>
            <person name="Brannstrom I.O."/>
            <person name="Guillou S."/>
            <person name="Cros-Aarteil S."/>
            <person name="Calhoun S."/>
            <person name="Haridas S."/>
            <person name="Kuo A."/>
            <person name="Mondo S."/>
            <person name="Pangilinan J."/>
            <person name="Riley R."/>
            <person name="LaButti K."/>
            <person name="Andreopoulos B."/>
            <person name="Lipzen A."/>
            <person name="Chen C."/>
            <person name="Yan M."/>
            <person name="Daum C."/>
            <person name="Ng V."/>
            <person name="Clum A."/>
            <person name="Steindorff A."/>
            <person name="Ohm R.A."/>
            <person name="Martin F."/>
            <person name="Silar P."/>
            <person name="Natvig D.O."/>
            <person name="Lalanne C."/>
            <person name="Gautier V."/>
            <person name="Ament-Velasquez S.L."/>
            <person name="Kruys A."/>
            <person name="Hutchinson M.I."/>
            <person name="Powell A.J."/>
            <person name="Barry K."/>
            <person name="Miller A.N."/>
            <person name="Grigoriev I.V."/>
            <person name="Debuchy R."/>
            <person name="Gladieux P."/>
            <person name="Hiltunen Thoren M."/>
            <person name="Johannesson H."/>
        </authorList>
    </citation>
    <scope>NUCLEOTIDE SEQUENCE</scope>
    <source>
        <strain evidence="2">CBS 508.74</strain>
    </source>
</reference>
<feature type="compositionally biased region" description="Low complexity" evidence="1">
    <location>
        <begin position="203"/>
        <end position="223"/>
    </location>
</feature>
<feature type="region of interest" description="Disordered" evidence="1">
    <location>
        <begin position="162"/>
        <end position="184"/>
    </location>
</feature>
<feature type="region of interest" description="Disordered" evidence="1">
    <location>
        <begin position="197"/>
        <end position="252"/>
    </location>
</feature>
<dbReference type="RefSeq" id="XP_064670084.1">
    <property type="nucleotide sequence ID" value="XM_064819405.1"/>
</dbReference>
<reference evidence="2" key="2">
    <citation type="submission" date="2023-05" db="EMBL/GenBank/DDBJ databases">
        <authorList>
            <consortium name="Lawrence Berkeley National Laboratory"/>
            <person name="Steindorff A."/>
            <person name="Hensen N."/>
            <person name="Bonometti L."/>
            <person name="Westerberg I."/>
            <person name="Brannstrom I.O."/>
            <person name="Guillou S."/>
            <person name="Cros-Aarteil S."/>
            <person name="Calhoun S."/>
            <person name="Haridas S."/>
            <person name="Kuo A."/>
            <person name="Mondo S."/>
            <person name="Pangilinan J."/>
            <person name="Riley R."/>
            <person name="Labutti K."/>
            <person name="Andreopoulos B."/>
            <person name="Lipzen A."/>
            <person name="Chen C."/>
            <person name="Yanf M."/>
            <person name="Daum C."/>
            <person name="Ng V."/>
            <person name="Clum A."/>
            <person name="Ohm R."/>
            <person name="Martin F."/>
            <person name="Silar P."/>
            <person name="Natvig D."/>
            <person name="Lalanne C."/>
            <person name="Gautier V."/>
            <person name="Ament-Velasquez S.L."/>
            <person name="Kruys A."/>
            <person name="Hutchinson M.I."/>
            <person name="Powell A.J."/>
            <person name="Barry K."/>
            <person name="Miller A.N."/>
            <person name="Grigoriev I.V."/>
            <person name="Debuchy R."/>
            <person name="Gladieux P."/>
            <person name="Thoren M.H."/>
            <person name="Johannesson H."/>
        </authorList>
    </citation>
    <scope>NUCLEOTIDE SEQUENCE</scope>
    <source>
        <strain evidence="2">CBS 508.74</strain>
    </source>
</reference>
<proteinExistence type="predicted"/>
<organism evidence="2 3">
    <name type="scientific">Canariomyces notabilis</name>
    <dbReference type="NCBI Taxonomy" id="2074819"/>
    <lineage>
        <taxon>Eukaryota</taxon>
        <taxon>Fungi</taxon>
        <taxon>Dikarya</taxon>
        <taxon>Ascomycota</taxon>
        <taxon>Pezizomycotina</taxon>
        <taxon>Sordariomycetes</taxon>
        <taxon>Sordariomycetidae</taxon>
        <taxon>Sordariales</taxon>
        <taxon>Chaetomiaceae</taxon>
        <taxon>Canariomyces</taxon>
    </lineage>
</organism>
<feature type="region of interest" description="Disordered" evidence="1">
    <location>
        <begin position="1"/>
        <end position="35"/>
    </location>
</feature>
<keyword evidence="3" id="KW-1185">Reference proteome</keyword>
<dbReference type="EMBL" id="MU853342">
    <property type="protein sequence ID" value="KAK4112514.1"/>
    <property type="molecule type" value="Genomic_DNA"/>
</dbReference>
<dbReference type="Proteomes" id="UP001302812">
    <property type="component" value="Unassembled WGS sequence"/>
</dbReference>
<protein>
    <submittedName>
        <fullName evidence="2">Uncharacterized protein</fullName>
    </submittedName>
</protein>
<evidence type="ECO:0000313" key="3">
    <source>
        <dbReference type="Proteomes" id="UP001302812"/>
    </source>
</evidence>
<dbReference type="AlphaFoldDB" id="A0AAN6TDN3"/>
<name>A0AAN6TDN3_9PEZI</name>
<dbReference type="GeneID" id="89943531"/>
<comment type="caution">
    <text evidence="2">The sequence shown here is derived from an EMBL/GenBank/DDBJ whole genome shotgun (WGS) entry which is preliminary data.</text>
</comment>
<evidence type="ECO:0000256" key="1">
    <source>
        <dbReference type="SAM" id="MobiDB-lite"/>
    </source>
</evidence>
<accession>A0AAN6TDN3</accession>
<evidence type="ECO:0000313" key="2">
    <source>
        <dbReference type="EMBL" id="KAK4112514.1"/>
    </source>
</evidence>